<dbReference type="SMART" id="SM00236">
    <property type="entry name" value="fCBD"/>
    <property type="match status" value="1"/>
</dbReference>
<dbReference type="InterPro" id="IPR035971">
    <property type="entry name" value="CBD_sf"/>
</dbReference>
<evidence type="ECO:0000256" key="1">
    <source>
        <dbReference type="ARBA" id="ARBA00000966"/>
    </source>
</evidence>
<dbReference type="EMBL" id="JAVRRL010000011">
    <property type="protein sequence ID" value="KAK5115750.1"/>
    <property type="molecule type" value="Genomic_DNA"/>
</dbReference>
<comment type="function">
    <text evidence="11">Endoglucanase (EG) that cleaves the internal beta-1,4-glucosidic bonds in cellulose. The degradation of cellulose involves an interplay between different cellulolytic enzymes. Hydrolysis starts with EGs, which cut internal glycosidic linkages to reduce the polymerization degree of the substrate and creates new chain ends for exocellobiohydrolases (CBHs). The CBH release the disaccharide cellobiose from the non-reducing end of the cellulose polymer chain. Finally, beta-1,4-glucosidases hydrolyze the cellobiose and other short cello-oligosaccharides into glucose units.</text>
</comment>
<keyword evidence="10" id="KW-0624">Polysaccharide degradation</keyword>
<dbReference type="GO" id="GO:0005576">
    <property type="term" value="C:extracellular region"/>
    <property type="evidence" value="ECO:0007669"/>
    <property type="project" value="InterPro"/>
</dbReference>
<evidence type="ECO:0000256" key="14">
    <source>
        <dbReference type="SAM" id="SignalP"/>
    </source>
</evidence>
<keyword evidence="7" id="KW-0119">Carbohydrate metabolism</keyword>
<dbReference type="GO" id="GO:0008810">
    <property type="term" value="F:cellulase activity"/>
    <property type="evidence" value="ECO:0007669"/>
    <property type="project" value="UniProtKB-EC"/>
</dbReference>
<dbReference type="Pfam" id="PF00734">
    <property type="entry name" value="CBM_1"/>
    <property type="match status" value="1"/>
</dbReference>
<evidence type="ECO:0000256" key="11">
    <source>
        <dbReference type="ARBA" id="ARBA00059691"/>
    </source>
</evidence>
<evidence type="ECO:0000313" key="17">
    <source>
        <dbReference type="Proteomes" id="UP001310890"/>
    </source>
</evidence>
<sequence length="406" mass="42585">MKSTLLTLALAASSAVHAQTQTSYGQCGGNTYLGPTACPTGQYCSGANDYYQGCVPGTAPPTSTRPRPTATRAPASGKRVKFAGVNIAGFDFGCDTTGTCGASSAYPPGAKGAGQMDHFVLDDGLNAFRLPVSWQYLVDGVLGGPINANNLAIYDKLVQACIASGAAICEIDIHNYARWNGKVIGQDAGAPTNAQFAAFWASLAAKYANNDKVAFGVMNEPHDLNNTLWAVTVQAAVTAIRAAGATTNYVLIPGTNYASAGQFLDNGSGAALLPVHNPDGTFTNIIFDVHKYLDSDNSGTHPQCVTNNSAVFTTLGNWLRTHKRQAFLTETGGGPTDPTCLTNLCQQFETMNSYNDVYLGWIGWAAGNFDPSYVLSEVPTPNADGSWTDVPLVTKCVAGEFNGDSS</sequence>
<evidence type="ECO:0000256" key="7">
    <source>
        <dbReference type="ARBA" id="ARBA00023277"/>
    </source>
</evidence>
<dbReference type="GO" id="GO:0030248">
    <property type="term" value="F:cellulose binding"/>
    <property type="evidence" value="ECO:0007669"/>
    <property type="project" value="InterPro"/>
</dbReference>
<evidence type="ECO:0000256" key="10">
    <source>
        <dbReference type="ARBA" id="ARBA00023326"/>
    </source>
</evidence>
<comment type="catalytic activity">
    <reaction evidence="1">
        <text>Endohydrolysis of (1-&gt;4)-beta-D-glucosidic linkages in cellulose, lichenin and cereal beta-D-glucans.</text>
        <dbReference type="EC" id="3.2.1.4"/>
    </reaction>
</comment>
<feature type="domain" description="CBM1" evidence="15">
    <location>
        <begin position="19"/>
        <end position="55"/>
    </location>
</feature>
<dbReference type="AlphaFoldDB" id="A0AAN7THL9"/>
<evidence type="ECO:0000256" key="5">
    <source>
        <dbReference type="ARBA" id="ARBA00022801"/>
    </source>
</evidence>
<evidence type="ECO:0000256" key="4">
    <source>
        <dbReference type="ARBA" id="ARBA00022729"/>
    </source>
</evidence>
<dbReference type="SUPFAM" id="SSF51445">
    <property type="entry name" value="(Trans)glycosidases"/>
    <property type="match status" value="1"/>
</dbReference>
<reference evidence="16" key="1">
    <citation type="submission" date="2023-08" db="EMBL/GenBank/DDBJ databases">
        <title>Black Yeasts Isolated from many extreme environments.</title>
        <authorList>
            <person name="Coleine C."/>
            <person name="Stajich J.E."/>
            <person name="Selbmann L."/>
        </authorList>
    </citation>
    <scope>NUCLEOTIDE SEQUENCE</scope>
    <source>
        <strain evidence="16">CCFEE 5401</strain>
    </source>
</reference>
<accession>A0AAN7THL9</accession>
<dbReference type="Proteomes" id="UP001310890">
    <property type="component" value="Unassembled WGS sequence"/>
</dbReference>
<proteinExistence type="inferred from homology"/>
<keyword evidence="9 13" id="KW-0326">Glycosidase</keyword>
<keyword evidence="6" id="KW-0136">Cellulose degradation</keyword>
<dbReference type="EC" id="3.2.1.4" evidence="3"/>
<dbReference type="InterPro" id="IPR017853">
    <property type="entry name" value="GH"/>
</dbReference>
<dbReference type="Pfam" id="PF00150">
    <property type="entry name" value="Cellulase"/>
    <property type="match status" value="1"/>
</dbReference>
<dbReference type="Gene3D" id="3.20.20.80">
    <property type="entry name" value="Glycosidases"/>
    <property type="match status" value="1"/>
</dbReference>
<comment type="similarity">
    <text evidence="2 13">Belongs to the glycosyl hydrolase 5 (cellulase A) family.</text>
</comment>
<keyword evidence="4 14" id="KW-0732">Signal</keyword>
<comment type="caution">
    <text evidence="16">The sequence shown here is derived from an EMBL/GenBank/DDBJ whole genome shotgun (WGS) entry which is preliminary data.</text>
</comment>
<dbReference type="InterPro" id="IPR001547">
    <property type="entry name" value="Glyco_hydro_5"/>
</dbReference>
<name>A0AAN7THL9_9PEZI</name>
<dbReference type="GO" id="GO:0030245">
    <property type="term" value="P:cellulose catabolic process"/>
    <property type="evidence" value="ECO:0007669"/>
    <property type="project" value="UniProtKB-KW"/>
</dbReference>
<dbReference type="SUPFAM" id="SSF57180">
    <property type="entry name" value="Cellulose-binding domain"/>
    <property type="match status" value="1"/>
</dbReference>
<feature type="signal peptide" evidence="14">
    <location>
        <begin position="1"/>
        <end position="18"/>
    </location>
</feature>
<evidence type="ECO:0000256" key="8">
    <source>
        <dbReference type="ARBA" id="ARBA00023283"/>
    </source>
</evidence>
<evidence type="ECO:0000259" key="15">
    <source>
        <dbReference type="PROSITE" id="PS51164"/>
    </source>
</evidence>
<dbReference type="PROSITE" id="PS00659">
    <property type="entry name" value="GLYCOSYL_HYDROL_F5"/>
    <property type="match status" value="1"/>
</dbReference>
<dbReference type="PANTHER" id="PTHR34142:SF5">
    <property type="entry name" value="CBM1 DOMAIN-CONTAINING PROTEIN"/>
    <property type="match status" value="1"/>
</dbReference>
<dbReference type="PROSITE" id="PS51164">
    <property type="entry name" value="CBM1_2"/>
    <property type="match status" value="1"/>
</dbReference>
<dbReference type="InterPro" id="IPR018087">
    <property type="entry name" value="Glyco_hydro_5_CS"/>
</dbReference>
<keyword evidence="5 13" id="KW-0378">Hydrolase</keyword>
<evidence type="ECO:0000256" key="12">
    <source>
        <dbReference type="ARBA" id="ARBA00074271"/>
    </source>
</evidence>
<evidence type="ECO:0000313" key="16">
    <source>
        <dbReference type="EMBL" id="KAK5115750.1"/>
    </source>
</evidence>
<keyword evidence="8" id="KW-0873">Pyrrolidone carboxylic acid</keyword>
<organism evidence="16 17">
    <name type="scientific">Meristemomyces frigidus</name>
    <dbReference type="NCBI Taxonomy" id="1508187"/>
    <lineage>
        <taxon>Eukaryota</taxon>
        <taxon>Fungi</taxon>
        <taxon>Dikarya</taxon>
        <taxon>Ascomycota</taxon>
        <taxon>Pezizomycotina</taxon>
        <taxon>Dothideomycetes</taxon>
        <taxon>Dothideomycetidae</taxon>
        <taxon>Mycosphaerellales</taxon>
        <taxon>Teratosphaeriaceae</taxon>
        <taxon>Meristemomyces</taxon>
    </lineage>
</organism>
<evidence type="ECO:0000256" key="6">
    <source>
        <dbReference type="ARBA" id="ARBA00023001"/>
    </source>
</evidence>
<evidence type="ECO:0000256" key="3">
    <source>
        <dbReference type="ARBA" id="ARBA00012601"/>
    </source>
</evidence>
<dbReference type="FunFam" id="3.20.20.80:FF:000124">
    <property type="entry name" value="Exported cellulase"/>
    <property type="match status" value="1"/>
</dbReference>
<gene>
    <name evidence="16" type="ORF">LTR62_000839</name>
</gene>
<evidence type="ECO:0000256" key="13">
    <source>
        <dbReference type="RuleBase" id="RU361153"/>
    </source>
</evidence>
<protein>
    <recommendedName>
        <fullName evidence="12">Endoglucanase EG-II</fullName>
        <ecNumber evidence="3">3.2.1.4</ecNumber>
    </recommendedName>
</protein>
<evidence type="ECO:0000256" key="9">
    <source>
        <dbReference type="ARBA" id="ARBA00023295"/>
    </source>
</evidence>
<evidence type="ECO:0000256" key="2">
    <source>
        <dbReference type="ARBA" id="ARBA00005641"/>
    </source>
</evidence>
<dbReference type="PANTHER" id="PTHR34142">
    <property type="entry name" value="ENDO-BETA-1,4-GLUCANASE A"/>
    <property type="match status" value="1"/>
</dbReference>
<dbReference type="InterPro" id="IPR000254">
    <property type="entry name" value="CBD"/>
</dbReference>
<feature type="chain" id="PRO_5042840003" description="Endoglucanase EG-II" evidence="14">
    <location>
        <begin position="19"/>
        <end position="406"/>
    </location>
</feature>